<name>A0A316GFA0_9RHOB</name>
<protein>
    <submittedName>
        <fullName evidence="4">Hippurate hydrolase</fullName>
    </submittedName>
</protein>
<dbReference type="Pfam" id="PF01546">
    <property type="entry name" value="Peptidase_M20"/>
    <property type="match status" value="1"/>
</dbReference>
<evidence type="ECO:0000256" key="1">
    <source>
        <dbReference type="ARBA" id="ARBA00022801"/>
    </source>
</evidence>
<evidence type="ECO:0000313" key="5">
    <source>
        <dbReference type="Proteomes" id="UP000245708"/>
    </source>
</evidence>
<dbReference type="InterPro" id="IPR011650">
    <property type="entry name" value="Peptidase_M20_dimer"/>
</dbReference>
<comment type="caution">
    <text evidence="4">The sequence shown here is derived from an EMBL/GenBank/DDBJ whole genome shotgun (WGS) entry which is preliminary data.</text>
</comment>
<proteinExistence type="predicted"/>
<evidence type="ECO:0000256" key="2">
    <source>
        <dbReference type="PIRSR" id="PIRSR005962-1"/>
    </source>
</evidence>
<dbReference type="RefSeq" id="WP_109669356.1">
    <property type="nucleotide sequence ID" value="NZ_QGGW01000007.1"/>
</dbReference>
<dbReference type="PIRSF" id="PIRSF005962">
    <property type="entry name" value="Pept_M20D_amidohydro"/>
    <property type="match status" value="1"/>
</dbReference>
<dbReference type="SUPFAM" id="SSF53187">
    <property type="entry name" value="Zn-dependent exopeptidases"/>
    <property type="match status" value="1"/>
</dbReference>
<feature type="binding site" evidence="2">
    <location>
        <position position="106"/>
    </location>
    <ligand>
        <name>Mn(2+)</name>
        <dbReference type="ChEBI" id="CHEBI:29035"/>
        <label>2</label>
    </ligand>
</feature>
<dbReference type="Pfam" id="PF07687">
    <property type="entry name" value="M20_dimer"/>
    <property type="match status" value="1"/>
</dbReference>
<dbReference type="GO" id="GO:0046872">
    <property type="term" value="F:metal ion binding"/>
    <property type="evidence" value="ECO:0007669"/>
    <property type="project" value="UniProtKB-KW"/>
</dbReference>
<dbReference type="AlphaFoldDB" id="A0A316GFA0"/>
<dbReference type="PANTHER" id="PTHR11014:SF63">
    <property type="entry name" value="METALLOPEPTIDASE, PUTATIVE (AFU_ORTHOLOGUE AFUA_6G09600)-RELATED"/>
    <property type="match status" value="1"/>
</dbReference>
<organism evidence="4 5">
    <name type="scientific">Roseicyclus mahoneyensis</name>
    <dbReference type="NCBI Taxonomy" id="164332"/>
    <lineage>
        <taxon>Bacteria</taxon>
        <taxon>Pseudomonadati</taxon>
        <taxon>Pseudomonadota</taxon>
        <taxon>Alphaproteobacteria</taxon>
        <taxon>Rhodobacterales</taxon>
        <taxon>Roseobacteraceae</taxon>
        <taxon>Roseicyclus</taxon>
    </lineage>
</organism>
<feature type="binding site" evidence="2">
    <location>
        <position position="165"/>
    </location>
    <ligand>
        <name>Mn(2+)</name>
        <dbReference type="ChEBI" id="CHEBI:29035"/>
        <label>2</label>
    </ligand>
</feature>
<evidence type="ECO:0000313" key="4">
    <source>
        <dbReference type="EMBL" id="PWK59570.1"/>
    </source>
</evidence>
<dbReference type="InterPro" id="IPR002933">
    <property type="entry name" value="Peptidase_M20"/>
</dbReference>
<evidence type="ECO:0000259" key="3">
    <source>
        <dbReference type="Pfam" id="PF07687"/>
    </source>
</evidence>
<keyword evidence="2" id="KW-0479">Metal-binding</keyword>
<dbReference type="EMBL" id="QGGW01000007">
    <property type="protein sequence ID" value="PWK59570.1"/>
    <property type="molecule type" value="Genomic_DNA"/>
</dbReference>
<feature type="domain" description="Peptidase M20 dimerisation" evidence="3">
    <location>
        <begin position="189"/>
        <end position="284"/>
    </location>
</feature>
<dbReference type="GO" id="GO:0019877">
    <property type="term" value="P:diaminopimelate biosynthetic process"/>
    <property type="evidence" value="ECO:0007669"/>
    <property type="project" value="UniProtKB-ARBA"/>
</dbReference>
<keyword evidence="5" id="KW-1185">Reference proteome</keyword>
<dbReference type="InterPro" id="IPR036264">
    <property type="entry name" value="Bact_exopeptidase_dim_dom"/>
</dbReference>
<feature type="binding site" evidence="2">
    <location>
        <position position="139"/>
    </location>
    <ligand>
        <name>Mn(2+)</name>
        <dbReference type="ChEBI" id="CHEBI:29035"/>
        <label>2</label>
    </ligand>
</feature>
<dbReference type="NCBIfam" id="TIGR01891">
    <property type="entry name" value="amidohydrolases"/>
    <property type="match status" value="1"/>
</dbReference>
<feature type="binding site" evidence="2">
    <location>
        <position position="361"/>
    </location>
    <ligand>
        <name>Mn(2+)</name>
        <dbReference type="ChEBI" id="CHEBI:29035"/>
        <label>2</label>
    </ligand>
</feature>
<dbReference type="PANTHER" id="PTHR11014">
    <property type="entry name" value="PEPTIDASE M20 FAMILY MEMBER"/>
    <property type="match status" value="1"/>
</dbReference>
<comment type="cofactor">
    <cofactor evidence="2">
        <name>Mn(2+)</name>
        <dbReference type="ChEBI" id="CHEBI:29035"/>
    </cofactor>
    <text evidence="2">The Mn(2+) ion enhances activity.</text>
</comment>
<dbReference type="GO" id="GO:0050118">
    <property type="term" value="F:N-acetyldiaminopimelate deacetylase activity"/>
    <property type="evidence" value="ECO:0007669"/>
    <property type="project" value="UniProtKB-ARBA"/>
</dbReference>
<sequence>MPVKNRLADLHAEITEWRRDLHENPEILYDLPRTSALVAEKLRAFGCDEVVPGIGRSGVVGVIRGKTDSRGACVGLRADMDALPMSEKTGLPHASKVADKMHACGHDGHTAMLLGAAKYLAETRNFDGTVVLIFQPAEEGGAGAAAMIEDGLMERWGIREVYGMHNEPGLPVGEFGVAPGPIMAAADELRVVIRGRGGHAAQPHNVIDPVPAACATVMALQTVASRNVDPIHSVVVSICVMQTESAATNVIDDTVTLAGTVRTLDEKVRDLAEVRIIEIVQATATAYGCTAEITYERGYPVTVNHEDNARLAADVAEAVAGQGKVRYGRPPRMGAEDFSYMLQARPGAFVNIGNGDTKKVHHPEYDFNDAAIPYGCSFFAELIERRMPAA</sequence>
<dbReference type="FunFam" id="3.30.70.360:FF:000001">
    <property type="entry name" value="N-acetyldiaminopimelate deacetylase"/>
    <property type="match status" value="1"/>
</dbReference>
<dbReference type="InterPro" id="IPR017439">
    <property type="entry name" value="Amidohydrolase"/>
</dbReference>
<dbReference type="CDD" id="cd05666">
    <property type="entry name" value="M20_Acy1-like"/>
    <property type="match status" value="1"/>
</dbReference>
<dbReference type="Proteomes" id="UP000245708">
    <property type="component" value="Unassembled WGS sequence"/>
</dbReference>
<dbReference type="SUPFAM" id="SSF55031">
    <property type="entry name" value="Bacterial exopeptidase dimerisation domain"/>
    <property type="match status" value="1"/>
</dbReference>
<reference evidence="4 5" key="1">
    <citation type="submission" date="2018-05" db="EMBL/GenBank/DDBJ databases">
        <title>Genomic Encyclopedia of Type Strains, Phase IV (KMG-IV): sequencing the most valuable type-strain genomes for metagenomic binning, comparative biology and taxonomic classification.</title>
        <authorList>
            <person name="Goeker M."/>
        </authorList>
    </citation>
    <scope>NUCLEOTIDE SEQUENCE [LARGE SCALE GENOMIC DNA]</scope>
    <source>
        <strain evidence="4 5">DSM 16097</strain>
    </source>
</reference>
<accession>A0A316GFA0</accession>
<keyword evidence="1 4" id="KW-0378">Hydrolase</keyword>
<dbReference type="OrthoDB" id="9777385at2"/>
<dbReference type="Gene3D" id="3.30.70.360">
    <property type="match status" value="1"/>
</dbReference>
<dbReference type="Gene3D" id="3.40.630.10">
    <property type="entry name" value="Zn peptidases"/>
    <property type="match status" value="1"/>
</dbReference>
<keyword evidence="2" id="KW-0464">Manganese</keyword>
<feature type="binding site" evidence="2">
    <location>
        <position position="104"/>
    </location>
    <ligand>
        <name>Mn(2+)</name>
        <dbReference type="ChEBI" id="CHEBI:29035"/>
        <label>2</label>
    </ligand>
</feature>
<gene>
    <name evidence="4" type="ORF">C7455_107115</name>
</gene>